<dbReference type="EMBL" id="LJUO01000112">
    <property type="protein sequence ID" value="KPK69781.1"/>
    <property type="molecule type" value="Genomic_DNA"/>
</dbReference>
<dbReference type="InterPro" id="IPR042243">
    <property type="entry name" value="HypD_1"/>
</dbReference>
<feature type="non-terminal residue" evidence="1">
    <location>
        <position position="218"/>
    </location>
</feature>
<comment type="caution">
    <text evidence="1">The sequence shown here is derived from an EMBL/GenBank/DDBJ whole genome shotgun (WGS) entry which is preliminary data.</text>
</comment>
<dbReference type="NCBIfam" id="TIGR00075">
    <property type="entry name" value="hypD"/>
    <property type="match status" value="1"/>
</dbReference>
<evidence type="ECO:0000313" key="2">
    <source>
        <dbReference type="Proteomes" id="UP000051096"/>
    </source>
</evidence>
<dbReference type="GO" id="GO:0051604">
    <property type="term" value="P:protein maturation"/>
    <property type="evidence" value="ECO:0007669"/>
    <property type="project" value="TreeGrafter"/>
</dbReference>
<dbReference type="PANTHER" id="PTHR30149:SF0">
    <property type="entry name" value="HYDROGENASE MATURATION FACTOR HYPD"/>
    <property type="match status" value="1"/>
</dbReference>
<organism evidence="1 2">
    <name type="scientific">candidate division WOR_3 bacterium SM23_60</name>
    <dbReference type="NCBI Taxonomy" id="1703780"/>
    <lineage>
        <taxon>Bacteria</taxon>
        <taxon>Bacteria division WOR-3</taxon>
    </lineage>
</organism>
<gene>
    <name evidence="1" type="ORF">AMJ87_09905</name>
</gene>
<dbReference type="PANTHER" id="PTHR30149">
    <property type="entry name" value="HYDROGENASE PROTEIN ASSEMBLY PROTEIN HYPD"/>
    <property type="match status" value="1"/>
</dbReference>
<dbReference type="InterPro" id="IPR002780">
    <property type="entry name" value="Hyd_form_HypD"/>
</dbReference>
<name>A0A0S8G9T6_UNCW3</name>
<dbReference type="Gene3D" id="3.40.50.11750">
    <property type="entry name" value="HypD, alpha/beta domain 1"/>
    <property type="match status" value="2"/>
</dbReference>
<dbReference type="GO" id="GO:0005506">
    <property type="term" value="F:iron ion binding"/>
    <property type="evidence" value="ECO:0007669"/>
    <property type="project" value="TreeGrafter"/>
</dbReference>
<proteinExistence type="predicted"/>
<dbReference type="Pfam" id="PF01924">
    <property type="entry name" value="HypD"/>
    <property type="match status" value="1"/>
</dbReference>
<dbReference type="GO" id="GO:0051539">
    <property type="term" value="F:4 iron, 4 sulfur cluster binding"/>
    <property type="evidence" value="ECO:0007669"/>
    <property type="project" value="TreeGrafter"/>
</dbReference>
<reference evidence="1 2" key="1">
    <citation type="journal article" date="2015" name="Microbiome">
        <title>Genomic resolution of linkages in carbon, nitrogen, and sulfur cycling among widespread estuary sediment bacteria.</title>
        <authorList>
            <person name="Baker B.J."/>
            <person name="Lazar C.S."/>
            <person name="Teske A.P."/>
            <person name="Dick G.J."/>
        </authorList>
    </citation>
    <scope>NUCLEOTIDE SEQUENCE [LARGE SCALE GENOMIC DNA]</scope>
    <source>
        <strain evidence="1">SM23_60</strain>
    </source>
</reference>
<protein>
    <submittedName>
        <fullName evidence="1">Hydrogenase assembly protein HupF</fullName>
    </submittedName>
</protein>
<dbReference type="AlphaFoldDB" id="A0A0S8G9T6"/>
<sequence>MKHIAQEIICALSRFKANVNLMEVCGTHTMAIARSGIRGMVPENVKLLSGPGCPVCVTPQETIDYVIALAQQEDVIITTFGDMVRVPGTRSTLEQVAPKIVYSPLDALSTAQASPDTNTVFIGVGFETTSPTVAATVVRAQELGVSNFFVVPAFKLIPPALDFIARSPKVNVHGFLLPGHVSTIIGSAPYEFLAQQYQLPGCVTGFEPIDILQGILNL</sequence>
<dbReference type="GO" id="GO:0070025">
    <property type="term" value="F:carbon monoxide binding"/>
    <property type="evidence" value="ECO:0007669"/>
    <property type="project" value="TreeGrafter"/>
</dbReference>
<dbReference type="Proteomes" id="UP000051096">
    <property type="component" value="Unassembled WGS sequence"/>
</dbReference>
<accession>A0A0S8G9T6</accession>
<evidence type="ECO:0000313" key="1">
    <source>
        <dbReference type="EMBL" id="KPK69781.1"/>
    </source>
</evidence>